<dbReference type="InterPro" id="IPR016089">
    <property type="entry name" value="Chalcone_isomerase_bundle_sf"/>
</dbReference>
<dbReference type="InterPro" id="IPR016087">
    <property type="entry name" value="Chalcone_isomerase"/>
</dbReference>
<feature type="domain" description="Chalcone isomerase" evidence="2">
    <location>
        <begin position="239"/>
        <end position="411"/>
    </location>
</feature>
<dbReference type="SUPFAM" id="SSF54626">
    <property type="entry name" value="Chalcone isomerase"/>
    <property type="match status" value="1"/>
</dbReference>
<evidence type="ECO:0000259" key="2">
    <source>
        <dbReference type="Pfam" id="PF16035"/>
    </source>
</evidence>
<dbReference type="AlphaFoldDB" id="A0A7N0TWN5"/>
<dbReference type="GO" id="GO:0016872">
    <property type="term" value="F:intramolecular lyase activity"/>
    <property type="evidence" value="ECO:0007669"/>
    <property type="project" value="InterPro"/>
</dbReference>
<dbReference type="OMA" id="MDQRPCE"/>
<evidence type="ECO:0000313" key="3">
    <source>
        <dbReference type="EnsemblPlants" id="Kaladp0048s0004.1.v1.1"/>
    </source>
</evidence>
<dbReference type="GO" id="GO:0005504">
    <property type="term" value="F:fatty acid binding"/>
    <property type="evidence" value="ECO:0007669"/>
    <property type="project" value="EnsemblPlants"/>
</dbReference>
<name>A0A7N0TWN5_KALFE</name>
<protein>
    <recommendedName>
        <fullName evidence="2">Chalcone isomerase domain-containing protein</fullName>
    </recommendedName>
</protein>
<reference evidence="3" key="1">
    <citation type="submission" date="2021-01" db="UniProtKB">
        <authorList>
            <consortium name="EnsemblPlants"/>
        </authorList>
    </citation>
    <scope>IDENTIFICATION</scope>
</reference>
<dbReference type="Pfam" id="PF16035">
    <property type="entry name" value="Chalcone_2"/>
    <property type="match status" value="1"/>
</dbReference>
<dbReference type="InterPro" id="IPR016088">
    <property type="entry name" value="Chalcone_isomerase_3-sand"/>
</dbReference>
<accession>A0A7N0TWN5</accession>
<proteinExistence type="inferred from homology"/>
<dbReference type="Gene3D" id="3.50.70.10">
    <property type="match status" value="1"/>
</dbReference>
<dbReference type="GO" id="GO:0009570">
    <property type="term" value="C:chloroplast stroma"/>
    <property type="evidence" value="ECO:0007669"/>
    <property type="project" value="EnsemblPlants"/>
</dbReference>
<dbReference type="Gene3D" id="1.10.890.20">
    <property type="match status" value="1"/>
</dbReference>
<organism evidence="3 4">
    <name type="scientific">Kalanchoe fedtschenkoi</name>
    <name type="common">Lavender scallops</name>
    <name type="synonym">South American air plant</name>
    <dbReference type="NCBI Taxonomy" id="63787"/>
    <lineage>
        <taxon>Eukaryota</taxon>
        <taxon>Viridiplantae</taxon>
        <taxon>Streptophyta</taxon>
        <taxon>Embryophyta</taxon>
        <taxon>Tracheophyta</taxon>
        <taxon>Spermatophyta</taxon>
        <taxon>Magnoliopsida</taxon>
        <taxon>eudicotyledons</taxon>
        <taxon>Gunneridae</taxon>
        <taxon>Pentapetalae</taxon>
        <taxon>Saxifragales</taxon>
        <taxon>Crassulaceae</taxon>
        <taxon>Kalanchoe</taxon>
    </lineage>
</organism>
<dbReference type="Gramene" id="Kaladp0048s0004.1.v1.1">
    <property type="protein sequence ID" value="Kaladp0048s0004.1.v1.1"/>
    <property type="gene ID" value="Kaladp0048s0004.v1.1"/>
</dbReference>
<dbReference type="EnsemblPlants" id="Kaladp0048s0004.1.v1.1">
    <property type="protein sequence ID" value="Kaladp0048s0004.1.v1.1"/>
    <property type="gene ID" value="Kaladp0048s0004.v1.1"/>
</dbReference>
<dbReference type="InterPro" id="IPR036298">
    <property type="entry name" value="Chalcone_isomerase_sf"/>
</dbReference>
<comment type="similarity">
    <text evidence="1">Belongs to the chalcone isomerase family.</text>
</comment>
<dbReference type="PANTHER" id="PTHR47284:SF3">
    <property type="entry name" value="FATTY-ACID-BINDING PROTEIN 2"/>
    <property type="match status" value="1"/>
</dbReference>
<evidence type="ECO:0000313" key="4">
    <source>
        <dbReference type="Proteomes" id="UP000594263"/>
    </source>
</evidence>
<dbReference type="PANTHER" id="PTHR47284">
    <property type="entry name" value="FATTY-ACID-BINDING PROTEIN 2"/>
    <property type="match status" value="1"/>
</dbReference>
<sequence>MRNNWMFLMDFDGGSRHFLPADPLIANGLGIHLLSQITSFLDSSLYQSGNMHGSVALREAFSYFSKFAGGLIFWFSTGSNSRSRHKLTGGTADSGNCRSSSRLKHSVRQDVSGFVHNLKLKSLSPFVFSKSLGSIFSDLLRDTNQLQSLPILSLAAALVPPFENLTSLAIPLENTHVNQMRGYMELPPGEIQRQGCGGLCFSDVYRKRYAVEPKTGIEFPVFLDNISSGTNSATVASEVLVGTGSKTMKIIKIKSLKVYAYGFYVHPHALCEKLGGKYASATVDELSEHQEFYRDLLREDIEMTVRLVVNCNGMKINSVKSAFEKSLRDRLLKTNPDTDFSCLSTFGSYFQQEIPIPAGTVINFRRTADGRLTTDIGGKQIGAVQSRDLCRAFFGMYIGDSPVSEQTKEDIGTNVANIITRC</sequence>
<keyword evidence="4" id="KW-1185">Reference proteome</keyword>
<dbReference type="Proteomes" id="UP000594263">
    <property type="component" value="Unplaced"/>
</dbReference>
<evidence type="ECO:0000256" key="1">
    <source>
        <dbReference type="ARBA" id="ARBA00007166"/>
    </source>
</evidence>